<feature type="transmembrane region" description="Helical" evidence="1">
    <location>
        <begin position="133"/>
        <end position="152"/>
    </location>
</feature>
<sequence length="173" mass="19329">MFDIHPPRSSHYSHQIHPLVVHSSERYHKYSHRFVLGFIVALICRPPPSFSSHRDQTAFGNTGNISIAVVSSVCHNEDNPFGDTCYDGVRLQLSHIGFQCSLHYRLPHDGAAIGVKATVFGSDAPLDFIADSMAIISEAMVPAVMLVFGGMLRKDRMSRGSGFERRWDRCSRL</sequence>
<organism evidence="2 3">
    <name type="scientific">Hibiscus syriacus</name>
    <name type="common">Rose of Sharon</name>
    <dbReference type="NCBI Taxonomy" id="106335"/>
    <lineage>
        <taxon>Eukaryota</taxon>
        <taxon>Viridiplantae</taxon>
        <taxon>Streptophyta</taxon>
        <taxon>Embryophyta</taxon>
        <taxon>Tracheophyta</taxon>
        <taxon>Spermatophyta</taxon>
        <taxon>Magnoliopsida</taxon>
        <taxon>eudicotyledons</taxon>
        <taxon>Gunneridae</taxon>
        <taxon>Pentapetalae</taxon>
        <taxon>rosids</taxon>
        <taxon>malvids</taxon>
        <taxon>Malvales</taxon>
        <taxon>Malvaceae</taxon>
        <taxon>Malvoideae</taxon>
        <taxon>Hibiscus</taxon>
    </lineage>
</organism>
<dbReference type="AlphaFoldDB" id="A0A6A2WTU5"/>
<evidence type="ECO:0000313" key="3">
    <source>
        <dbReference type="Proteomes" id="UP000436088"/>
    </source>
</evidence>
<gene>
    <name evidence="2" type="ORF">F3Y22_tig00112738pilonHSYRG00343</name>
</gene>
<comment type="caution">
    <text evidence="2">The sequence shown here is derived from an EMBL/GenBank/DDBJ whole genome shotgun (WGS) entry which is preliminary data.</text>
</comment>
<keyword evidence="1" id="KW-0472">Membrane</keyword>
<dbReference type="GO" id="GO:0080162">
    <property type="term" value="P:endoplasmic reticulum to cytosol auxin transport"/>
    <property type="evidence" value="ECO:0007669"/>
    <property type="project" value="InterPro"/>
</dbReference>
<proteinExistence type="predicted"/>
<dbReference type="PANTHER" id="PTHR31419:SF8">
    <property type="entry name" value="PROTEIN PIN-LIKES 2-LIKE"/>
    <property type="match status" value="1"/>
</dbReference>
<evidence type="ECO:0000256" key="1">
    <source>
        <dbReference type="SAM" id="Phobius"/>
    </source>
</evidence>
<dbReference type="Proteomes" id="UP000436088">
    <property type="component" value="Unassembled WGS sequence"/>
</dbReference>
<dbReference type="EMBL" id="VEPZ02001641">
    <property type="protein sequence ID" value="KAE8664773.1"/>
    <property type="molecule type" value="Genomic_DNA"/>
</dbReference>
<reference evidence="2" key="1">
    <citation type="submission" date="2019-09" db="EMBL/GenBank/DDBJ databases">
        <title>Draft genome information of white flower Hibiscus syriacus.</title>
        <authorList>
            <person name="Kim Y.-M."/>
        </authorList>
    </citation>
    <scope>NUCLEOTIDE SEQUENCE [LARGE SCALE GENOMIC DNA]</scope>
    <source>
        <strain evidence="2">YM2019G1</strain>
    </source>
</reference>
<keyword evidence="1" id="KW-1133">Transmembrane helix</keyword>
<dbReference type="InterPro" id="IPR039305">
    <property type="entry name" value="PILS2/6"/>
</dbReference>
<accession>A0A6A2WTU5</accession>
<evidence type="ECO:0000313" key="2">
    <source>
        <dbReference type="EMBL" id="KAE8664773.1"/>
    </source>
</evidence>
<keyword evidence="3" id="KW-1185">Reference proteome</keyword>
<protein>
    <submittedName>
        <fullName evidence="2">Uncharacterized protein</fullName>
    </submittedName>
</protein>
<dbReference type="PANTHER" id="PTHR31419">
    <property type="entry name" value="PROTEIN PIN-LIKES 2"/>
    <property type="match status" value="1"/>
</dbReference>
<name>A0A6A2WTU5_HIBSY</name>
<keyword evidence="1" id="KW-0812">Transmembrane</keyword>